<protein>
    <submittedName>
        <fullName evidence="4">TatD family deoxyribonuclease</fullName>
    </submittedName>
</protein>
<dbReference type="InterPro" id="IPR001130">
    <property type="entry name" value="TatD-like"/>
</dbReference>
<evidence type="ECO:0000313" key="5">
    <source>
        <dbReference type="Proteomes" id="UP000324726"/>
    </source>
</evidence>
<evidence type="ECO:0000256" key="1">
    <source>
        <dbReference type="ARBA" id="ARBA00022723"/>
    </source>
</evidence>
<dbReference type="CDD" id="cd01310">
    <property type="entry name" value="TatD_DNAse"/>
    <property type="match status" value="1"/>
</dbReference>
<dbReference type="FunFam" id="3.20.20.140:FF:000005">
    <property type="entry name" value="TatD family hydrolase"/>
    <property type="match status" value="1"/>
</dbReference>
<name>A0A5D4FZN0_9CORY</name>
<dbReference type="InterPro" id="IPR032466">
    <property type="entry name" value="Metal_Hydrolase"/>
</dbReference>
<dbReference type="SUPFAM" id="SSF51556">
    <property type="entry name" value="Metallo-dependent hydrolases"/>
    <property type="match status" value="1"/>
</dbReference>
<dbReference type="GO" id="GO:0004536">
    <property type="term" value="F:DNA nuclease activity"/>
    <property type="evidence" value="ECO:0007669"/>
    <property type="project" value="InterPro"/>
</dbReference>
<feature type="binding site" evidence="3">
    <location>
        <position position="158"/>
    </location>
    <ligand>
        <name>a divalent metal cation</name>
        <dbReference type="ChEBI" id="CHEBI:60240"/>
        <label>2</label>
    </ligand>
</feature>
<dbReference type="RefSeq" id="WP_148812650.1">
    <property type="nucleotide sequence ID" value="NZ_VSZI01000001.1"/>
</dbReference>
<evidence type="ECO:0000256" key="3">
    <source>
        <dbReference type="PIRSR" id="PIRSR005902-1"/>
    </source>
</evidence>
<feature type="binding site" evidence="3">
    <location>
        <position position="232"/>
    </location>
    <ligand>
        <name>a divalent metal cation</name>
        <dbReference type="ChEBI" id="CHEBI:60240"/>
        <label>1</label>
    </ligand>
</feature>
<dbReference type="InterPro" id="IPR015991">
    <property type="entry name" value="TatD/YcfH-like"/>
</dbReference>
<feature type="binding site" evidence="3">
    <location>
        <position position="22"/>
    </location>
    <ligand>
        <name>a divalent metal cation</name>
        <dbReference type="ChEBI" id="CHEBI:60240"/>
        <label>1</label>
    </ligand>
</feature>
<feature type="binding site" evidence="3">
    <location>
        <position position="117"/>
    </location>
    <ligand>
        <name>a divalent metal cation</name>
        <dbReference type="ChEBI" id="CHEBI:60240"/>
        <label>1</label>
    </ligand>
</feature>
<sequence>MSKKKRPTPVLPESIGALFDSHTHLASTIAKGAQEGQDRRAATAELVARAGQAGVERICTVGDGLAETELALAAAQEFDNVWAACAIHPTRADELDEAAKARLTDMAANDRCVAIGETGLDAYWIKHDESTPSLEVQEAALRWHIDLAVNSGKPLMIHNREADEDLMRILADAPQPNDVILHCFSSPLDVAREAIDRGYVLSFAGNATFKRNEELREAARLAPAEQILVETDAPYMTPEPFRGARNEPGFVGYTARVLAEARGQSPAEFAELAWANANRVFGLPG</sequence>
<dbReference type="AlphaFoldDB" id="A0A5D4FZN0"/>
<dbReference type="Gene3D" id="3.20.20.140">
    <property type="entry name" value="Metal-dependent hydrolases"/>
    <property type="match status" value="1"/>
</dbReference>
<feature type="binding site" evidence="3">
    <location>
        <position position="24"/>
    </location>
    <ligand>
        <name>a divalent metal cation</name>
        <dbReference type="ChEBI" id="CHEBI:60240"/>
        <label>1</label>
    </ligand>
</feature>
<dbReference type="PANTHER" id="PTHR46124">
    <property type="entry name" value="D-AMINOACYL-TRNA DEACYLASE"/>
    <property type="match status" value="1"/>
</dbReference>
<evidence type="ECO:0000256" key="2">
    <source>
        <dbReference type="ARBA" id="ARBA00022801"/>
    </source>
</evidence>
<dbReference type="GO" id="GO:0046872">
    <property type="term" value="F:metal ion binding"/>
    <property type="evidence" value="ECO:0007669"/>
    <property type="project" value="UniProtKB-KW"/>
</dbReference>
<evidence type="ECO:0000313" key="4">
    <source>
        <dbReference type="EMBL" id="TYR20705.1"/>
    </source>
</evidence>
<proteinExistence type="predicted"/>
<dbReference type="Pfam" id="PF01026">
    <property type="entry name" value="TatD_DNase"/>
    <property type="match status" value="1"/>
</dbReference>
<dbReference type="PANTHER" id="PTHR46124:SF2">
    <property type="entry name" value="D-AMINOACYL-TRNA DEACYLASE"/>
    <property type="match status" value="1"/>
</dbReference>
<comment type="caution">
    <text evidence="4">The sequence shown here is derived from an EMBL/GenBank/DDBJ whole genome shotgun (WGS) entry which is preliminary data.</text>
</comment>
<accession>A0A5D4FZN0</accession>
<dbReference type="InterPro" id="IPR018228">
    <property type="entry name" value="DNase_TatD-rel_CS"/>
</dbReference>
<gene>
    <name evidence="4" type="ORF">FYJ87_07185</name>
</gene>
<dbReference type="Proteomes" id="UP000324726">
    <property type="component" value="Unassembled WGS sequence"/>
</dbReference>
<dbReference type="GO" id="GO:0016788">
    <property type="term" value="F:hydrolase activity, acting on ester bonds"/>
    <property type="evidence" value="ECO:0007669"/>
    <property type="project" value="InterPro"/>
</dbReference>
<organism evidence="4 5">
    <name type="scientific">Corynebacterium urealyticum</name>
    <dbReference type="NCBI Taxonomy" id="43771"/>
    <lineage>
        <taxon>Bacteria</taxon>
        <taxon>Bacillati</taxon>
        <taxon>Actinomycetota</taxon>
        <taxon>Actinomycetes</taxon>
        <taxon>Mycobacteriales</taxon>
        <taxon>Corynebacteriaceae</taxon>
        <taxon>Corynebacterium</taxon>
    </lineage>
</organism>
<dbReference type="PIRSF" id="PIRSF005902">
    <property type="entry name" value="DNase_TatD"/>
    <property type="match status" value="1"/>
</dbReference>
<dbReference type="GO" id="GO:0005829">
    <property type="term" value="C:cytosol"/>
    <property type="evidence" value="ECO:0007669"/>
    <property type="project" value="TreeGrafter"/>
</dbReference>
<keyword evidence="1 3" id="KW-0479">Metal-binding</keyword>
<feature type="binding site" evidence="3">
    <location>
        <position position="182"/>
    </location>
    <ligand>
        <name>a divalent metal cation</name>
        <dbReference type="ChEBI" id="CHEBI:60240"/>
        <label>2</label>
    </ligand>
</feature>
<dbReference type="NCBIfam" id="TIGR00010">
    <property type="entry name" value="YchF/TatD family DNA exonuclease"/>
    <property type="match status" value="1"/>
</dbReference>
<reference evidence="4 5" key="1">
    <citation type="submission" date="2019-08" db="EMBL/GenBank/DDBJ databases">
        <title>Draft genome of C. urealyticum strain VH4248.</title>
        <authorList>
            <person name="Navas J."/>
        </authorList>
    </citation>
    <scope>NUCLEOTIDE SEQUENCE [LARGE SCALE GENOMIC DNA]</scope>
    <source>
        <strain evidence="4 5">VH4248</strain>
    </source>
</reference>
<dbReference type="PROSITE" id="PS01090">
    <property type="entry name" value="TATD_2"/>
    <property type="match status" value="1"/>
</dbReference>
<keyword evidence="2" id="KW-0378">Hydrolase</keyword>
<dbReference type="EMBL" id="VSZI01000001">
    <property type="protein sequence ID" value="TYR20705.1"/>
    <property type="molecule type" value="Genomic_DNA"/>
</dbReference>